<dbReference type="InterPro" id="IPR036249">
    <property type="entry name" value="Thioredoxin-like_sf"/>
</dbReference>
<dbReference type="RefSeq" id="WP_070907188.1">
    <property type="nucleotide sequence ID" value="NZ_MIKE01000023.1"/>
</dbReference>
<feature type="domain" description="Thioredoxin" evidence="3">
    <location>
        <begin position="111"/>
        <end position="239"/>
    </location>
</feature>
<dbReference type="InterPro" id="IPR050229">
    <property type="entry name" value="GlpE_sulfurtransferase"/>
</dbReference>
<reference evidence="6" key="2">
    <citation type="submission" date="2016-09" db="EMBL/GenBank/DDBJ databases">
        <authorList>
            <person name="Chen S."/>
            <person name="Walker E."/>
        </authorList>
    </citation>
    <scope>NUCLEOTIDE SEQUENCE [LARGE SCALE GENOMIC DNA]</scope>
    <source>
        <strain evidence="6">MSU</strain>
    </source>
</reference>
<dbReference type="AlphaFoldDB" id="A0A1S1J5R2"/>
<keyword evidence="1" id="KW-0732">Signal</keyword>
<evidence type="ECO:0000313" key="6">
    <source>
        <dbReference type="Proteomes" id="UP000180252"/>
    </source>
</evidence>
<keyword evidence="4" id="KW-0808">Transferase</keyword>
<dbReference type="GO" id="GO:0016740">
    <property type="term" value="F:transferase activity"/>
    <property type="evidence" value="ECO:0007669"/>
    <property type="project" value="UniProtKB-KW"/>
</dbReference>
<dbReference type="Proteomes" id="UP000180252">
    <property type="component" value="Unassembled WGS sequence"/>
</dbReference>
<feature type="signal peptide" evidence="1">
    <location>
        <begin position="1"/>
        <end position="24"/>
    </location>
</feature>
<reference evidence="4" key="1">
    <citation type="submission" date="2016-09" db="EMBL/GenBank/DDBJ databases">
        <authorList>
            <person name="Capua I."/>
            <person name="De Benedictis P."/>
            <person name="Joannis T."/>
            <person name="Lombin L.H."/>
            <person name="Cattoli G."/>
        </authorList>
    </citation>
    <scope>NUCLEOTIDE SEQUENCE [LARGE SCALE GENOMIC DNA]</scope>
    <source>
        <strain evidence="4">MSU</strain>
    </source>
</reference>
<dbReference type="EMBL" id="MIKE01000023">
    <property type="protein sequence ID" value="OHT44829.1"/>
    <property type="molecule type" value="Genomic_DNA"/>
</dbReference>
<dbReference type="Pfam" id="PF00581">
    <property type="entry name" value="Rhodanese"/>
    <property type="match status" value="1"/>
</dbReference>
<evidence type="ECO:0000313" key="7">
    <source>
        <dbReference type="Proteomes" id="UP000198319"/>
    </source>
</evidence>
<reference evidence="5 7" key="3">
    <citation type="submission" date="2016-11" db="EMBL/GenBank/DDBJ databases">
        <title>Whole genomes of Flavobacteriaceae.</title>
        <authorList>
            <person name="Stine C."/>
            <person name="Li C."/>
            <person name="Tadesse D."/>
        </authorList>
    </citation>
    <scope>NUCLEOTIDE SEQUENCE [LARGE SCALE GENOMIC DNA]</scope>
    <source>
        <strain evidence="5 7">ATCC BAA-2541</strain>
    </source>
</reference>
<dbReference type="Gene3D" id="3.40.250.10">
    <property type="entry name" value="Rhodanese-like domain"/>
    <property type="match status" value="1"/>
</dbReference>
<dbReference type="CDD" id="cd02947">
    <property type="entry name" value="TRX_family"/>
    <property type="match status" value="1"/>
</dbReference>
<dbReference type="Proteomes" id="UP000198319">
    <property type="component" value="Unassembled WGS sequence"/>
</dbReference>
<gene>
    <name evidence="5" type="ORF">B0A71_21095</name>
    <name evidence="4" type="ORF">BHE19_08890</name>
</gene>
<dbReference type="Pfam" id="PF00085">
    <property type="entry name" value="Thioredoxin"/>
    <property type="match status" value="1"/>
</dbReference>
<name>A0A1S1J5R2_9FLAO</name>
<dbReference type="InterPro" id="IPR001763">
    <property type="entry name" value="Rhodanese-like_dom"/>
</dbReference>
<protein>
    <submittedName>
        <fullName evidence="4">Sulfurtransferase</fullName>
    </submittedName>
</protein>
<dbReference type="PANTHER" id="PTHR43031:SF1">
    <property type="entry name" value="PYRIDINE NUCLEOTIDE-DISULPHIDE OXIDOREDUCTASE"/>
    <property type="match status" value="1"/>
</dbReference>
<dbReference type="PROSITE" id="PS50206">
    <property type="entry name" value="RHODANESE_3"/>
    <property type="match status" value="1"/>
</dbReference>
<dbReference type="PROSITE" id="PS51352">
    <property type="entry name" value="THIOREDOXIN_2"/>
    <property type="match status" value="1"/>
</dbReference>
<dbReference type="InterPro" id="IPR036873">
    <property type="entry name" value="Rhodanese-like_dom_sf"/>
</dbReference>
<dbReference type="EMBL" id="MUHG01000035">
    <property type="protein sequence ID" value="OXB14842.1"/>
    <property type="molecule type" value="Genomic_DNA"/>
</dbReference>
<evidence type="ECO:0000256" key="1">
    <source>
        <dbReference type="SAM" id="SignalP"/>
    </source>
</evidence>
<dbReference type="PANTHER" id="PTHR43031">
    <property type="entry name" value="FAD-DEPENDENT OXIDOREDUCTASE"/>
    <property type="match status" value="1"/>
</dbReference>
<feature type="domain" description="Rhodanese" evidence="2">
    <location>
        <begin position="43"/>
        <end position="133"/>
    </location>
</feature>
<dbReference type="InterPro" id="IPR013766">
    <property type="entry name" value="Thioredoxin_domain"/>
</dbReference>
<keyword evidence="7" id="KW-1185">Reference proteome</keyword>
<dbReference type="SMART" id="SM00450">
    <property type="entry name" value="RHOD"/>
    <property type="match status" value="1"/>
</dbReference>
<dbReference type="SUPFAM" id="SSF52833">
    <property type="entry name" value="Thioredoxin-like"/>
    <property type="match status" value="1"/>
</dbReference>
<evidence type="ECO:0000259" key="2">
    <source>
        <dbReference type="PROSITE" id="PS50206"/>
    </source>
</evidence>
<evidence type="ECO:0000259" key="3">
    <source>
        <dbReference type="PROSITE" id="PS51352"/>
    </source>
</evidence>
<dbReference type="STRING" id="1278819.BHE19_08890"/>
<dbReference type="Gene3D" id="3.40.30.10">
    <property type="entry name" value="Glutaredoxin"/>
    <property type="match status" value="1"/>
</dbReference>
<sequence length="239" mass="26455">MIKNKTIQNSITIVILFLSGISFAQQKASNTVSLDVFYAKIQSEKKPQIIDARGPEEFALNHINGAQNFNLESKDYAKRIAALDKTRPVFTYSIGAGRSVWLADELLKNGFKEAYSLEGGIANWIGNGKPFYSNSKSKLTLVEYNKIISENNDVLVDIGSVYCGACKKVKPVLETIRTQYGANLKIVEIDLEDSPQVIADLKTVKVFPTLILYKKGKIIFKKEGLGDLKNDVDVALASK</sequence>
<evidence type="ECO:0000313" key="4">
    <source>
        <dbReference type="EMBL" id="OHT44829.1"/>
    </source>
</evidence>
<organism evidence="4 6">
    <name type="scientific">Flavobacterium tructae</name>
    <dbReference type="NCBI Taxonomy" id="1114873"/>
    <lineage>
        <taxon>Bacteria</taxon>
        <taxon>Pseudomonadati</taxon>
        <taxon>Bacteroidota</taxon>
        <taxon>Flavobacteriia</taxon>
        <taxon>Flavobacteriales</taxon>
        <taxon>Flavobacteriaceae</taxon>
        <taxon>Flavobacterium</taxon>
    </lineage>
</organism>
<proteinExistence type="predicted"/>
<evidence type="ECO:0000313" key="5">
    <source>
        <dbReference type="EMBL" id="OXB14842.1"/>
    </source>
</evidence>
<dbReference type="SUPFAM" id="SSF52821">
    <property type="entry name" value="Rhodanese/Cell cycle control phosphatase"/>
    <property type="match status" value="1"/>
</dbReference>
<comment type="caution">
    <text evidence="4">The sequence shown here is derived from an EMBL/GenBank/DDBJ whole genome shotgun (WGS) entry which is preliminary data.</text>
</comment>
<accession>A0A1S1J5R2</accession>
<feature type="chain" id="PRO_5010369463" evidence="1">
    <location>
        <begin position="25"/>
        <end position="239"/>
    </location>
</feature>
<dbReference type="OrthoDB" id="9808735at2"/>
<dbReference type="CDD" id="cd00158">
    <property type="entry name" value="RHOD"/>
    <property type="match status" value="1"/>
</dbReference>